<dbReference type="EC" id="2.7.11.1" evidence="2"/>
<comment type="catalytic activity">
    <reaction evidence="9">
        <text>L-seryl-[protein] + ATP = O-phospho-L-seryl-[protein] + ADP + H(+)</text>
        <dbReference type="Rhea" id="RHEA:17989"/>
        <dbReference type="Rhea" id="RHEA-COMP:9863"/>
        <dbReference type="Rhea" id="RHEA-COMP:11604"/>
        <dbReference type="ChEBI" id="CHEBI:15378"/>
        <dbReference type="ChEBI" id="CHEBI:29999"/>
        <dbReference type="ChEBI" id="CHEBI:30616"/>
        <dbReference type="ChEBI" id="CHEBI:83421"/>
        <dbReference type="ChEBI" id="CHEBI:456216"/>
        <dbReference type="EC" id="2.7.11.1"/>
    </reaction>
</comment>
<evidence type="ECO:0000313" key="13">
    <source>
        <dbReference type="EMBL" id="GAA5168168.1"/>
    </source>
</evidence>
<evidence type="ECO:0000256" key="6">
    <source>
        <dbReference type="ARBA" id="ARBA00022777"/>
    </source>
</evidence>
<feature type="region of interest" description="Disordered" evidence="11">
    <location>
        <begin position="314"/>
        <end position="349"/>
    </location>
</feature>
<evidence type="ECO:0000256" key="3">
    <source>
        <dbReference type="ARBA" id="ARBA00022527"/>
    </source>
</evidence>
<evidence type="ECO:0000256" key="2">
    <source>
        <dbReference type="ARBA" id="ARBA00012513"/>
    </source>
</evidence>
<comment type="caution">
    <text evidence="13">The sequence shown here is derived from an EMBL/GenBank/DDBJ whole genome shotgun (WGS) entry which is preliminary data.</text>
</comment>
<dbReference type="EMBL" id="BAABLD010000010">
    <property type="protein sequence ID" value="GAA5168168.1"/>
    <property type="molecule type" value="Genomic_DNA"/>
</dbReference>
<evidence type="ECO:0000256" key="8">
    <source>
        <dbReference type="ARBA" id="ARBA00047899"/>
    </source>
</evidence>
<dbReference type="SUPFAM" id="SSF56112">
    <property type="entry name" value="Protein kinase-like (PK-like)"/>
    <property type="match status" value="1"/>
</dbReference>
<accession>A0ABP9QVJ8</accession>
<dbReference type="PROSITE" id="PS00109">
    <property type="entry name" value="PROTEIN_KINASE_TYR"/>
    <property type="match status" value="1"/>
</dbReference>
<dbReference type="PANTHER" id="PTHR43671">
    <property type="entry name" value="SERINE/THREONINE-PROTEIN KINASE NEK"/>
    <property type="match status" value="1"/>
</dbReference>
<keyword evidence="6" id="KW-0418">Kinase</keyword>
<proteinExistence type="inferred from homology"/>
<evidence type="ECO:0000256" key="7">
    <source>
        <dbReference type="ARBA" id="ARBA00022840"/>
    </source>
</evidence>
<dbReference type="InterPro" id="IPR011009">
    <property type="entry name" value="Kinase-like_dom_sf"/>
</dbReference>
<dbReference type="CDD" id="cd14014">
    <property type="entry name" value="STKc_PknB_like"/>
    <property type="match status" value="1"/>
</dbReference>
<dbReference type="PROSITE" id="PS00107">
    <property type="entry name" value="PROTEIN_KINASE_ATP"/>
    <property type="match status" value="1"/>
</dbReference>
<evidence type="ECO:0000313" key="14">
    <source>
        <dbReference type="Proteomes" id="UP001500547"/>
    </source>
</evidence>
<comment type="similarity">
    <text evidence="1">Belongs to the protein kinase superfamily. NEK Ser/Thr protein kinase family. NIMA subfamily.</text>
</comment>
<dbReference type="PANTHER" id="PTHR43671:SF98">
    <property type="entry name" value="SERINE_THREONINE-PROTEIN KINASE NEK11"/>
    <property type="match status" value="1"/>
</dbReference>
<feature type="compositionally biased region" description="Pro residues" evidence="11">
    <location>
        <begin position="580"/>
        <end position="614"/>
    </location>
</feature>
<name>A0ABP9QVJ8_9RHOO</name>
<keyword evidence="7 10" id="KW-0067">ATP-binding</keyword>
<evidence type="ECO:0000256" key="1">
    <source>
        <dbReference type="ARBA" id="ARBA00010886"/>
    </source>
</evidence>
<evidence type="ECO:0000256" key="5">
    <source>
        <dbReference type="ARBA" id="ARBA00022741"/>
    </source>
</evidence>
<dbReference type="InterPro" id="IPR050660">
    <property type="entry name" value="NEK_Ser/Thr_kinase"/>
</dbReference>
<dbReference type="SMART" id="SM00219">
    <property type="entry name" value="TyrKc"/>
    <property type="match status" value="1"/>
</dbReference>
<keyword evidence="4" id="KW-0808">Transferase</keyword>
<feature type="domain" description="Protein kinase" evidence="12">
    <location>
        <begin position="37"/>
        <end position="312"/>
    </location>
</feature>
<dbReference type="InterPro" id="IPR020635">
    <property type="entry name" value="Tyr_kinase_cat_dom"/>
</dbReference>
<dbReference type="InterPro" id="IPR017441">
    <property type="entry name" value="Protein_kinase_ATP_BS"/>
</dbReference>
<dbReference type="RefSeq" id="WP_345533691.1">
    <property type="nucleotide sequence ID" value="NZ_BAABLD010000010.1"/>
</dbReference>
<dbReference type="InterPro" id="IPR025493">
    <property type="entry name" value="DUF4384"/>
</dbReference>
<evidence type="ECO:0000256" key="10">
    <source>
        <dbReference type="PROSITE-ProRule" id="PRU10141"/>
    </source>
</evidence>
<keyword evidence="3" id="KW-0723">Serine/threonine-protein kinase</keyword>
<feature type="binding site" evidence="10">
    <location>
        <position position="66"/>
    </location>
    <ligand>
        <name>ATP</name>
        <dbReference type="ChEBI" id="CHEBI:30616"/>
    </ligand>
</feature>
<keyword evidence="14" id="KW-1185">Reference proteome</keyword>
<feature type="region of interest" description="Disordered" evidence="11">
    <location>
        <begin position="574"/>
        <end position="653"/>
    </location>
</feature>
<gene>
    <name evidence="13" type="ORF">GCM10025770_27760</name>
</gene>
<evidence type="ECO:0000256" key="9">
    <source>
        <dbReference type="ARBA" id="ARBA00048679"/>
    </source>
</evidence>
<reference evidence="14" key="1">
    <citation type="journal article" date="2019" name="Int. J. Syst. Evol. Microbiol.">
        <title>The Global Catalogue of Microorganisms (GCM) 10K type strain sequencing project: providing services to taxonomists for standard genome sequencing and annotation.</title>
        <authorList>
            <consortium name="The Broad Institute Genomics Platform"/>
            <consortium name="The Broad Institute Genome Sequencing Center for Infectious Disease"/>
            <person name="Wu L."/>
            <person name="Ma J."/>
        </authorList>
    </citation>
    <scope>NUCLEOTIDE SEQUENCE [LARGE SCALE GENOMIC DNA]</scope>
    <source>
        <strain evidence="14">JCM 18715</strain>
    </source>
</reference>
<evidence type="ECO:0000256" key="11">
    <source>
        <dbReference type="SAM" id="MobiDB-lite"/>
    </source>
</evidence>
<dbReference type="Gene3D" id="1.10.510.10">
    <property type="entry name" value="Transferase(Phosphotransferase) domain 1"/>
    <property type="match status" value="1"/>
</dbReference>
<organism evidence="13 14">
    <name type="scientific">Viridibacterium curvum</name>
    <dbReference type="NCBI Taxonomy" id="1101404"/>
    <lineage>
        <taxon>Bacteria</taxon>
        <taxon>Pseudomonadati</taxon>
        <taxon>Pseudomonadota</taxon>
        <taxon>Betaproteobacteria</taxon>
        <taxon>Rhodocyclales</taxon>
        <taxon>Rhodocyclaceae</taxon>
        <taxon>Viridibacterium</taxon>
    </lineage>
</organism>
<evidence type="ECO:0000256" key="4">
    <source>
        <dbReference type="ARBA" id="ARBA00022679"/>
    </source>
</evidence>
<feature type="compositionally biased region" description="Basic and acidic residues" evidence="11">
    <location>
        <begin position="627"/>
        <end position="653"/>
    </location>
</feature>
<dbReference type="Pfam" id="PF00069">
    <property type="entry name" value="Pkinase"/>
    <property type="match status" value="1"/>
</dbReference>
<dbReference type="InterPro" id="IPR000719">
    <property type="entry name" value="Prot_kinase_dom"/>
</dbReference>
<protein>
    <recommendedName>
        <fullName evidence="2">non-specific serine/threonine protein kinase</fullName>
        <ecNumber evidence="2">2.7.11.1</ecNumber>
    </recommendedName>
</protein>
<comment type="catalytic activity">
    <reaction evidence="8">
        <text>L-threonyl-[protein] + ATP = O-phospho-L-threonyl-[protein] + ADP + H(+)</text>
        <dbReference type="Rhea" id="RHEA:46608"/>
        <dbReference type="Rhea" id="RHEA-COMP:11060"/>
        <dbReference type="Rhea" id="RHEA-COMP:11605"/>
        <dbReference type="ChEBI" id="CHEBI:15378"/>
        <dbReference type="ChEBI" id="CHEBI:30013"/>
        <dbReference type="ChEBI" id="CHEBI:30616"/>
        <dbReference type="ChEBI" id="CHEBI:61977"/>
        <dbReference type="ChEBI" id="CHEBI:456216"/>
        <dbReference type="EC" id="2.7.11.1"/>
    </reaction>
</comment>
<dbReference type="PROSITE" id="PS50011">
    <property type="entry name" value="PROTEIN_KINASE_DOM"/>
    <property type="match status" value="1"/>
</dbReference>
<sequence>MANPQDNNTVILSSAAAPRGHQGSQNSLPIGTQLGEFEILDLIGEGGFGIVYLAQDHSLHRRVALKEYMPSALASRSENAQVSVRSEKQRETFGIGLRSFVNEARILAQYDHPALIKVYRFWEANGTAYMAMPFLEGKTLKDALAERNTPPDEAWIRKVLSPVMDALEAIHNDQIFHRDIAPDNIMLLAGDRPILLDFGAARRVISDMTQALTVILKPGYAPIEQYAEMPGMKQGPWTDIYALGASVYFTILGQKPPPSVGRMMQDAYEPLALSAAAGKYSDRFLQGIDRCLNVKLEDRPQSIAAMREAIGFDGSAPAPMTPPAPAKAPAKKAPPKAAAPAITHDDDEAPRKKSAMPLIALGAVVTVAAFGGAWYYKTKMATPVESAAVTANASTSAAAPAPLRFNTLTAAMDGTIKASDLSFGLSVDAPATVNLPGGALSLSLQAKRAGFLYLYLFDEAEDKVYRLFPNSADGDNAIAANQKFEVPRSKLAKPWSFTATPPVGNWKLLALISEKKRESSKSPFTATGEFSTTSRKDLEQTLASSGLGSLIGDVDCSGKADCTDRFEAFQTTISEVAAPAPTPTPAPTPSPAPVPTPAPTPAPTRPAAPAPAPAPTQKGKTEQPPSKQDRSRSDAEREYMKRLNQDLDKLLGQ</sequence>
<keyword evidence="5 10" id="KW-0547">Nucleotide-binding</keyword>
<dbReference type="Pfam" id="PF14326">
    <property type="entry name" value="DUF4384"/>
    <property type="match status" value="1"/>
</dbReference>
<evidence type="ECO:0000259" key="12">
    <source>
        <dbReference type="PROSITE" id="PS50011"/>
    </source>
</evidence>
<dbReference type="InterPro" id="IPR008266">
    <property type="entry name" value="Tyr_kinase_AS"/>
</dbReference>
<dbReference type="Proteomes" id="UP001500547">
    <property type="component" value="Unassembled WGS sequence"/>
</dbReference>